<evidence type="ECO:0000313" key="2">
    <source>
        <dbReference type="EMBL" id="KAK9134850.1"/>
    </source>
</evidence>
<dbReference type="Proteomes" id="UP001420932">
    <property type="component" value="Unassembled WGS sequence"/>
</dbReference>
<feature type="compositionally biased region" description="Basic residues" evidence="1">
    <location>
        <begin position="109"/>
        <end position="122"/>
    </location>
</feature>
<accession>A0AAP0JKZ1</accession>
<feature type="region of interest" description="Disordered" evidence="1">
    <location>
        <begin position="18"/>
        <end position="53"/>
    </location>
</feature>
<sequence>MEEARTCGCTAPARRLGRMARETRRTRRRRCHSQQAWSMAADDSGQSRHGGAVVGAAPAGERLWREAWRDSADSSLRGQTSRTVSRQGAAAPGRLHHRRPAAAAARINRPWKWHGRPTGRNP</sequence>
<gene>
    <name evidence="2" type="ORF">Syun_014180</name>
</gene>
<evidence type="ECO:0000256" key="1">
    <source>
        <dbReference type="SAM" id="MobiDB-lite"/>
    </source>
</evidence>
<evidence type="ECO:0000313" key="3">
    <source>
        <dbReference type="Proteomes" id="UP001420932"/>
    </source>
</evidence>
<feature type="region of interest" description="Disordered" evidence="1">
    <location>
        <begin position="70"/>
        <end position="122"/>
    </location>
</feature>
<dbReference type="EMBL" id="JBBNAF010000006">
    <property type="protein sequence ID" value="KAK9134850.1"/>
    <property type="molecule type" value="Genomic_DNA"/>
</dbReference>
<dbReference type="AlphaFoldDB" id="A0AAP0JKZ1"/>
<reference evidence="2 3" key="1">
    <citation type="submission" date="2024-01" db="EMBL/GenBank/DDBJ databases">
        <title>Genome assemblies of Stephania.</title>
        <authorList>
            <person name="Yang L."/>
        </authorList>
    </citation>
    <scope>NUCLEOTIDE SEQUENCE [LARGE SCALE GENOMIC DNA]</scope>
    <source>
        <strain evidence="2">YNDBR</strain>
        <tissue evidence="2">Leaf</tissue>
    </source>
</reference>
<organism evidence="2 3">
    <name type="scientific">Stephania yunnanensis</name>
    <dbReference type="NCBI Taxonomy" id="152371"/>
    <lineage>
        <taxon>Eukaryota</taxon>
        <taxon>Viridiplantae</taxon>
        <taxon>Streptophyta</taxon>
        <taxon>Embryophyta</taxon>
        <taxon>Tracheophyta</taxon>
        <taxon>Spermatophyta</taxon>
        <taxon>Magnoliopsida</taxon>
        <taxon>Ranunculales</taxon>
        <taxon>Menispermaceae</taxon>
        <taxon>Menispermoideae</taxon>
        <taxon>Cissampelideae</taxon>
        <taxon>Stephania</taxon>
    </lineage>
</organism>
<comment type="caution">
    <text evidence="2">The sequence shown here is derived from an EMBL/GenBank/DDBJ whole genome shotgun (WGS) entry which is preliminary data.</text>
</comment>
<proteinExistence type="predicted"/>
<feature type="compositionally biased region" description="Polar residues" evidence="1">
    <location>
        <begin position="73"/>
        <end position="86"/>
    </location>
</feature>
<name>A0AAP0JKZ1_9MAGN</name>
<protein>
    <submittedName>
        <fullName evidence="2">Uncharacterized protein</fullName>
    </submittedName>
</protein>
<keyword evidence="3" id="KW-1185">Reference proteome</keyword>